<dbReference type="Pfam" id="PF04023">
    <property type="entry name" value="FeoA"/>
    <property type="match status" value="2"/>
</dbReference>
<feature type="domain" description="Ferrous iron transporter FeoA-like" evidence="2">
    <location>
        <begin position="46"/>
        <end position="116"/>
    </location>
</feature>
<sequence length="211" mass="22953">MKDSRKRLGWRFAFIGGTYHTWHQGDRRTEVGANFSEGELEAIQSFPLCSAHVGDRVWIVSLSSNSDNPYLASLGLVPGTQLQVISHTARGCAIVACGDNRIGLGACIANTILVTNRPIILKDKTTKAANITYLQDLPVGTRGRVVGYDRAFRGYMGKLLSMGLSPGTEFTAIRRAFLGYPLQIEVGGSLLDLHKPEADALCVEAIEDDPF</sequence>
<name>A0A1U7H752_9CYAN</name>
<keyword evidence="1" id="KW-0408">Iron</keyword>
<dbReference type="PANTHER" id="PTHR42954">
    <property type="entry name" value="FE(2+) TRANSPORT PROTEIN A"/>
    <property type="match status" value="1"/>
</dbReference>
<dbReference type="Gene3D" id="2.30.30.90">
    <property type="match status" value="2"/>
</dbReference>
<comment type="caution">
    <text evidence="3">The sequence shown here is derived from an EMBL/GenBank/DDBJ whole genome shotgun (WGS) entry which is preliminary data.</text>
</comment>
<gene>
    <name evidence="3" type="ORF">NIES593_22650</name>
</gene>
<evidence type="ECO:0000313" key="4">
    <source>
        <dbReference type="Proteomes" id="UP000186868"/>
    </source>
</evidence>
<dbReference type="STRING" id="1921803.NIES593_22650"/>
<dbReference type="PANTHER" id="PTHR42954:SF2">
    <property type="entry name" value="FE(2+) TRANSPORT PROTEIN A"/>
    <property type="match status" value="1"/>
</dbReference>
<dbReference type="InterPro" id="IPR007167">
    <property type="entry name" value="Fe-transptr_FeoA-like"/>
</dbReference>
<organism evidence="3 4">
    <name type="scientific">Hydrococcus rivularis NIES-593</name>
    <dbReference type="NCBI Taxonomy" id="1921803"/>
    <lineage>
        <taxon>Bacteria</taxon>
        <taxon>Bacillati</taxon>
        <taxon>Cyanobacteriota</taxon>
        <taxon>Cyanophyceae</taxon>
        <taxon>Pleurocapsales</taxon>
        <taxon>Hydrococcaceae</taxon>
        <taxon>Hydrococcus</taxon>
    </lineage>
</organism>
<dbReference type="EMBL" id="MRCB01000056">
    <property type="protein sequence ID" value="OKH17929.1"/>
    <property type="molecule type" value="Genomic_DNA"/>
</dbReference>
<dbReference type="InterPro" id="IPR008988">
    <property type="entry name" value="Transcriptional_repressor_C"/>
</dbReference>
<evidence type="ECO:0000259" key="2">
    <source>
        <dbReference type="SMART" id="SM00899"/>
    </source>
</evidence>
<dbReference type="InterPro" id="IPR052713">
    <property type="entry name" value="FeoA"/>
</dbReference>
<dbReference type="OrthoDB" id="9811076at2"/>
<proteinExistence type="predicted"/>
<dbReference type="AlphaFoldDB" id="A0A1U7H752"/>
<dbReference type="SMART" id="SM00899">
    <property type="entry name" value="FeoA"/>
    <property type="match status" value="2"/>
</dbReference>
<accession>A0A1U7H752</accession>
<evidence type="ECO:0000256" key="1">
    <source>
        <dbReference type="ARBA" id="ARBA00023004"/>
    </source>
</evidence>
<dbReference type="RefSeq" id="WP_073601743.1">
    <property type="nucleotide sequence ID" value="NZ_MRCB01000056.1"/>
</dbReference>
<keyword evidence="4" id="KW-1185">Reference proteome</keyword>
<dbReference type="Proteomes" id="UP000186868">
    <property type="component" value="Unassembled WGS sequence"/>
</dbReference>
<dbReference type="InterPro" id="IPR038157">
    <property type="entry name" value="FeoA_core_dom"/>
</dbReference>
<protein>
    <recommendedName>
        <fullName evidence="2">Ferrous iron transporter FeoA-like domain-containing protein</fullName>
    </recommendedName>
</protein>
<dbReference type="GO" id="GO:0046914">
    <property type="term" value="F:transition metal ion binding"/>
    <property type="evidence" value="ECO:0007669"/>
    <property type="project" value="InterPro"/>
</dbReference>
<feature type="domain" description="Ferrous iron transporter FeoA-like" evidence="2">
    <location>
        <begin position="132"/>
        <end position="205"/>
    </location>
</feature>
<evidence type="ECO:0000313" key="3">
    <source>
        <dbReference type="EMBL" id="OKH17929.1"/>
    </source>
</evidence>
<dbReference type="SUPFAM" id="SSF50037">
    <property type="entry name" value="C-terminal domain of transcriptional repressors"/>
    <property type="match status" value="2"/>
</dbReference>
<reference evidence="3 4" key="1">
    <citation type="submission" date="2016-11" db="EMBL/GenBank/DDBJ databases">
        <title>Draft Genome Sequences of Nine Cyanobacterial Strains from Diverse Habitats.</title>
        <authorList>
            <person name="Zhu T."/>
            <person name="Hou S."/>
            <person name="Lu X."/>
            <person name="Hess W.R."/>
        </authorList>
    </citation>
    <scope>NUCLEOTIDE SEQUENCE [LARGE SCALE GENOMIC DNA]</scope>
    <source>
        <strain evidence="3 4">NIES-593</strain>
    </source>
</reference>